<dbReference type="InterPro" id="IPR032675">
    <property type="entry name" value="LRR_dom_sf"/>
</dbReference>
<gene>
    <name evidence="1" type="ORF">B0H15DRAFT_892890</name>
</gene>
<dbReference type="Gene3D" id="3.80.10.10">
    <property type="entry name" value="Ribonuclease Inhibitor"/>
    <property type="match status" value="1"/>
</dbReference>
<protein>
    <recommendedName>
        <fullName evidence="3">F-box domain-containing protein</fullName>
    </recommendedName>
</protein>
<dbReference type="AlphaFoldDB" id="A0AAD6TTD8"/>
<dbReference type="EMBL" id="JARJCN010000076">
    <property type="protein sequence ID" value="KAJ7076974.1"/>
    <property type="molecule type" value="Genomic_DNA"/>
</dbReference>
<organism evidence="1 2">
    <name type="scientific">Mycena belliarum</name>
    <dbReference type="NCBI Taxonomy" id="1033014"/>
    <lineage>
        <taxon>Eukaryota</taxon>
        <taxon>Fungi</taxon>
        <taxon>Dikarya</taxon>
        <taxon>Basidiomycota</taxon>
        <taxon>Agaricomycotina</taxon>
        <taxon>Agaricomycetes</taxon>
        <taxon>Agaricomycetidae</taxon>
        <taxon>Agaricales</taxon>
        <taxon>Marasmiineae</taxon>
        <taxon>Mycenaceae</taxon>
        <taxon>Mycena</taxon>
    </lineage>
</organism>
<evidence type="ECO:0000313" key="2">
    <source>
        <dbReference type="Proteomes" id="UP001222325"/>
    </source>
</evidence>
<keyword evidence="2" id="KW-1185">Reference proteome</keyword>
<comment type="caution">
    <text evidence="1">The sequence shown here is derived from an EMBL/GenBank/DDBJ whole genome shotgun (WGS) entry which is preliminary data.</text>
</comment>
<accession>A0AAD6TTD8</accession>
<name>A0AAD6TTD8_9AGAR</name>
<evidence type="ECO:0000313" key="1">
    <source>
        <dbReference type="EMBL" id="KAJ7076974.1"/>
    </source>
</evidence>
<dbReference type="Proteomes" id="UP001222325">
    <property type="component" value="Unassembled WGS sequence"/>
</dbReference>
<dbReference type="SUPFAM" id="SSF52047">
    <property type="entry name" value="RNI-like"/>
    <property type="match status" value="1"/>
</dbReference>
<evidence type="ECO:0008006" key="3">
    <source>
        <dbReference type="Google" id="ProtNLM"/>
    </source>
</evidence>
<proteinExistence type="predicted"/>
<reference evidence="1" key="1">
    <citation type="submission" date="2023-03" db="EMBL/GenBank/DDBJ databases">
        <title>Massive genome expansion in bonnet fungi (Mycena s.s.) driven by repeated elements and novel gene families across ecological guilds.</title>
        <authorList>
            <consortium name="Lawrence Berkeley National Laboratory"/>
            <person name="Harder C.B."/>
            <person name="Miyauchi S."/>
            <person name="Viragh M."/>
            <person name="Kuo A."/>
            <person name="Thoen E."/>
            <person name="Andreopoulos B."/>
            <person name="Lu D."/>
            <person name="Skrede I."/>
            <person name="Drula E."/>
            <person name="Henrissat B."/>
            <person name="Morin E."/>
            <person name="Kohler A."/>
            <person name="Barry K."/>
            <person name="LaButti K."/>
            <person name="Morin E."/>
            <person name="Salamov A."/>
            <person name="Lipzen A."/>
            <person name="Mereny Z."/>
            <person name="Hegedus B."/>
            <person name="Baldrian P."/>
            <person name="Stursova M."/>
            <person name="Weitz H."/>
            <person name="Taylor A."/>
            <person name="Grigoriev I.V."/>
            <person name="Nagy L.G."/>
            <person name="Martin F."/>
            <person name="Kauserud H."/>
        </authorList>
    </citation>
    <scope>NUCLEOTIDE SEQUENCE</scope>
    <source>
        <strain evidence="1">CBHHK173m</strain>
    </source>
</reference>
<sequence length="513" mass="57005">MHRCLSVVEIVDMICFDLDTYSPRSRAALAVLARTSSIFKEPALNALWRRQSSLAPLLRCMPKDLFDLETPMPKSPTYQLKRPIVATDWDIFRSYALRIKEFRLSVFNRMKGILSSLGACIHGGFLFPNLTALHLHCSLKAFEFSVINIFISPKLSELTFYARSSLNILSSLSTLASVCRGLTHLKLDFTPHGTEVDHCMSLFICSLPCIQVITLDGIDAAGLVHLGRLSTLTSLTVASLPSTLPATSMSNPMFVHLQHLDVTVDELGLATQFLLMCSGLPLKSLAVLFTSLTSDIEIETFYHAVHARCSHTTLHSLTIKNPDESNKGSLMSGSVLRILSPFRNLTSLNVLAAVGFDLNDAMIVTLAAMWPRMETFVLESAVFVIEPELTLQCLESLAQCWPNLKRLQIEFNATQTPVPRVGARHPVQRQLVSIDVGYSTVASPVRVARFLSGIFPNLDSITTAREGDDNDNEDDEDEVEAFEIAHHKRWKEVEAFIPEFVVAREEERTSAPS</sequence>